<evidence type="ECO:0000313" key="6">
    <source>
        <dbReference type="EnsemblProtists" id="EKX53014"/>
    </source>
</evidence>
<feature type="signal peptide" evidence="2">
    <location>
        <begin position="1"/>
        <end position="26"/>
    </location>
</feature>
<organism evidence="5">
    <name type="scientific">Guillardia theta (strain CCMP2712)</name>
    <name type="common">Cryptophyte</name>
    <dbReference type="NCBI Taxonomy" id="905079"/>
    <lineage>
        <taxon>Eukaryota</taxon>
        <taxon>Cryptophyceae</taxon>
        <taxon>Pyrenomonadales</taxon>
        <taxon>Geminigeraceae</taxon>
        <taxon>Guillardia</taxon>
    </lineage>
</organism>
<dbReference type="GO" id="GO:0016020">
    <property type="term" value="C:membrane"/>
    <property type="evidence" value="ECO:0007669"/>
    <property type="project" value="TreeGrafter"/>
</dbReference>
<feature type="region of interest" description="Disordered" evidence="1">
    <location>
        <begin position="1097"/>
        <end position="1181"/>
    </location>
</feature>
<feature type="domain" description="Transmembrane protein 131-like N-terminal" evidence="3">
    <location>
        <begin position="59"/>
        <end position="142"/>
    </location>
</feature>
<dbReference type="KEGG" id="gtt:GUITHDRAFT_101461"/>
<dbReference type="EMBL" id="JH992971">
    <property type="protein sequence ID" value="EKX53014.1"/>
    <property type="molecule type" value="Genomic_DNA"/>
</dbReference>
<evidence type="ECO:0000256" key="2">
    <source>
        <dbReference type="SAM" id="SignalP"/>
    </source>
</evidence>
<dbReference type="InterPro" id="IPR022113">
    <property type="entry name" value="TMEM131L_N"/>
</dbReference>
<dbReference type="Pfam" id="PF24495">
    <property type="entry name" value="Ig_TMEM131_2"/>
    <property type="match status" value="1"/>
</dbReference>
<dbReference type="OrthoDB" id="168404at2759"/>
<keyword evidence="2" id="KW-0732">Signal</keyword>
<evidence type="ECO:0000313" key="5">
    <source>
        <dbReference type="EMBL" id="EKX53014.1"/>
    </source>
</evidence>
<feature type="chain" id="PRO_5008771895" evidence="2">
    <location>
        <begin position="27"/>
        <end position="1284"/>
    </location>
</feature>
<evidence type="ECO:0000256" key="1">
    <source>
        <dbReference type="SAM" id="MobiDB-lite"/>
    </source>
</evidence>
<reference evidence="6" key="3">
    <citation type="submission" date="2016-03" db="UniProtKB">
        <authorList>
            <consortium name="EnsemblProtists"/>
        </authorList>
    </citation>
    <scope>IDENTIFICATION</scope>
</reference>
<accession>L1JXE8</accession>
<dbReference type="Proteomes" id="UP000011087">
    <property type="component" value="Unassembled WGS sequence"/>
</dbReference>
<dbReference type="PANTHER" id="PTHR22050">
    <property type="entry name" value="RW1 PROTEIN HOMOLOG"/>
    <property type="match status" value="1"/>
</dbReference>
<evidence type="ECO:0000313" key="7">
    <source>
        <dbReference type="Proteomes" id="UP000011087"/>
    </source>
</evidence>
<dbReference type="InterPro" id="IPR013783">
    <property type="entry name" value="Ig-like_fold"/>
</dbReference>
<evidence type="ECO:0000259" key="4">
    <source>
        <dbReference type="Pfam" id="PF24495"/>
    </source>
</evidence>
<dbReference type="Gene3D" id="2.60.40.10">
    <property type="entry name" value="Immunoglobulins"/>
    <property type="match status" value="1"/>
</dbReference>
<proteinExistence type="predicted"/>
<feature type="compositionally biased region" description="Basic and acidic residues" evidence="1">
    <location>
        <begin position="1120"/>
        <end position="1145"/>
    </location>
</feature>
<feature type="domain" description="TMEM131 second Ig-like" evidence="4">
    <location>
        <begin position="160"/>
        <end position="250"/>
    </location>
</feature>
<name>L1JXE8_GUITC</name>
<dbReference type="PANTHER" id="PTHR22050:SF0">
    <property type="entry name" value="TRANSMEMBRANE PROTEIN 131 HOMOLOG"/>
    <property type="match status" value="1"/>
</dbReference>
<feature type="compositionally biased region" description="Basic and acidic residues" evidence="1">
    <location>
        <begin position="1153"/>
        <end position="1181"/>
    </location>
</feature>
<dbReference type="InterPro" id="IPR039877">
    <property type="entry name" value="TMEM131-like"/>
</dbReference>
<dbReference type="PaxDb" id="55529-EKX53014"/>
<dbReference type="eggNOG" id="KOG3620">
    <property type="taxonomic scope" value="Eukaryota"/>
</dbReference>
<reference evidence="7" key="2">
    <citation type="submission" date="2012-11" db="EMBL/GenBank/DDBJ databases">
        <authorList>
            <person name="Kuo A."/>
            <person name="Curtis B.A."/>
            <person name="Tanifuji G."/>
            <person name="Burki F."/>
            <person name="Gruber A."/>
            <person name="Irimia M."/>
            <person name="Maruyama S."/>
            <person name="Arias M.C."/>
            <person name="Ball S.G."/>
            <person name="Gile G.H."/>
            <person name="Hirakawa Y."/>
            <person name="Hopkins J.F."/>
            <person name="Rensing S.A."/>
            <person name="Schmutz J."/>
            <person name="Symeonidi A."/>
            <person name="Elias M."/>
            <person name="Eveleigh R.J."/>
            <person name="Herman E.K."/>
            <person name="Klute M.J."/>
            <person name="Nakayama T."/>
            <person name="Obornik M."/>
            <person name="Reyes-Prieto A."/>
            <person name="Armbrust E.V."/>
            <person name="Aves S.J."/>
            <person name="Beiko R.G."/>
            <person name="Coutinho P."/>
            <person name="Dacks J.B."/>
            <person name="Durnford D.G."/>
            <person name="Fast N.M."/>
            <person name="Green B.R."/>
            <person name="Grisdale C."/>
            <person name="Hempe F."/>
            <person name="Henrissat B."/>
            <person name="Hoppner M.P."/>
            <person name="Ishida K.-I."/>
            <person name="Kim E."/>
            <person name="Koreny L."/>
            <person name="Kroth P.G."/>
            <person name="Liu Y."/>
            <person name="Malik S.-B."/>
            <person name="Maier U.G."/>
            <person name="McRose D."/>
            <person name="Mock T."/>
            <person name="Neilson J.A."/>
            <person name="Onodera N.T."/>
            <person name="Poole A.M."/>
            <person name="Pritham E.J."/>
            <person name="Richards T.A."/>
            <person name="Rocap G."/>
            <person name="Roy S.W."/>
            <person name="Sarai C."/>
            <person name="Schaack S."/>
            <person name="Shirato S."/>
            <person name="Slamovits C.H."/>
            <person name="Spencer D.F."/>
            <person name="Suzuki S."/>
            <person name="Worden A.Z."/>
            <person name="Zauner S."/>
            <person name="Barry K."/>
            <person name="Bell C."/>
            <person name="Bharti A.K."/>
            <person name="Crow J.A."/>
            <person name="Grimwood J."/>
            <person name="Kramer R."/>
            <person name="Lindquist E."/>
            <person name="Lucas S."/>
            <person name="Salamov A."/>
            <person name="McFadden G.I."/>
            <person name="Lane C.E."/>
            <person name="Keeling P.J."/>
            <person name="Gray M.W."/>
            <person name="Grigoriev I.V."/>
            <person name="Archibald J.M."/>
        </authorList>
    </citation>
    <scope>NUCLEOTIDE SEQUENCE</scope>
    <source>
        <strain evidence="7">CCMP2712</strain>
    </source>
</reference>
<dbReference type="OMA" id="MATHITR"/>
<evidence type="ECO:0000259" key="3">
    <source>
        <dbReference type="Pfam" id="PF12371"/>
    </source>
</evidence>
<dbReference type="GeneID" id="17309842"/>
<dbReference type="HOGENOM" id="CLU_262862_0_0_1"/>
<feature type="compositionally biased region" description="Polar residues" evidence="1">
    <location>
        <begin position="1273"/>
        <end position="1284"/>
    </location>
</feature>
<protein>
    <submittedName>
        <fullName evidence="5 6">Uncharacterized protein</fullName>
    </submittedName>
</protein>
<feature type="region of interest" description="Disordered" evidence="1">
    <location>
        <begin position="1254"/>
        <end position="1284"/>
    </location>
</feature>
<dbReference type="Pfam" id="PF12371">
    <property type="entry name" value="TMEM131_like_N"/>
    <property type="match status" value="1"/>
</dbReference>
<dbReference type="EnsemblProtists" id="EKX53014">
    <property type="protein sequence ID" value="EKX53014"/>
    <property type="gene ID" value="GUITHDRAFT_101461"/>
</dbReference>
<dbReference type="RefSeq" id="XP_005839994.1">
    <property type="nucleotide sequence ID" value="XM_005839937.1"/>
</dbReference>
<dbReference type="InterPro" id="IPR056311">
    <property type="entry name" value="TMEM131_Ig_2"/>
</dbReference>
<reference evidence="5 7" key="1">
    <citation type="journal article" date="2012" name="Nature">
        <title>Algal genomes reveal evolutionary mosaicism and the fate of nucleomorphs.</title>
        <authorList>
            <consortium name="DOE Joint Genome Institute"/>
            <person name="Curtis B.A."/>
            <person name="Tanifuji G."/>
            <person name="Burki F."/>
            <person name="Gruber A."/>
            <person name="Irimia M."/>
            <person name="Maruyama S."/>
            <person name="Arias M.C."/>
            <person name="Ball S.G."/>
            <person name="Gile G.H."/>
            <person name="Hirakawa Y."/>
            <person name="Hopkins J.F."/>
            <person name="Kuo A."/>
            <person name="Rensing S.A."/>
            <person name="Schmutz J."/>
            <person name="Symeonidi A."/>
            <person name="Elias M."/>
            <person name="Eveleigh R.J."/>
            <person name="Herman E.K."/>
            <person name="Klute M.J."/>
            <person name="Nakayama T."/>
            <person name="Obornik M."/>
            <person name="Reyes-Prieto A."/>
            <person name="Armbrust E.V."/>
            <person name="Aves S.J."/>
            <person name="Beiko R.G."/>
            <person name="Coutinho P."/>
            <person name="Dacks J.B."/>
            <person name="Durnford D.G."/>
            <person name="Fast N.M."/>
            <person name="Green B.R."/>
            <person name="Grisdale C.J."/>
            <person name="Hempel F."/>
            <person name="Henrissat B."/>
            <person name="Hoppner M.P."/>
            <person name="Ishida K."/>
            <person name="Kim E."/>
            <person name="Koreny L."/>
            <person name="Kroth P.G."/>
            <person name="Liu Y."/>
            <person name="Malik S.B."/>
            <person name="Maier U.G."/>
            <person name="McRose D."/>
            <person name="Mock T."/>
            <person name="Neilson J.A."/>
            <person name="Onodera N.T."/>
            <person name="Poole A.M."/>
            <person name="Pritham E.J."/>
            <person name="Richards T.A."/>
            <person name="Rocap G."/>
            <person name="Roy S.W."/>
            <person name="Sarai C."/>
            <person name="Schaack S."/>
            <person name="Shirato S."/>
            <person name="Slamovits C.H."/>
            <person name="Spencer D.F."/>
            <person name="Suzuki S."/>
            <person name="Worden A.Z."/>
            <person name="Zauner S."/>
            <person name="Barry K."/>
            <person name="Bell C."/>
            <person name="Bharti A.K."/>
            <person name="Crow J.A."/>
            <person name="Grimwood J."/>
            <person name="Kramer R."/>
            <person name="Lindquist E."/>
            <person name="Lucas S."/>
            <person name="Salamov A."/>
            <person name="McFadden G.I."/>
            <person name="Lane C.E."/>
            <person name="Keeling P.J."/>
            <person name="Gray M.W."/>
            <person name="Grigoriev I.V."/>
            <person name="Archibald J.M."/>
        </authorList>
    </citation>
    <scope>NUCLEOTIDE SEQUENCE</scope>
    <source>
        <strain evidence="5 7">CCMP2712</strain>
    </source>
</reference>
<gene>
    <name evidence="5" type="ORF">GUITHDRAFT_101461</name>
</gene>
<sequence length="1284" mass="142530">MPLRRGWAFALMAALMLSHAPPLCISSSNMIKSDGSITSSLPYLEELEALIQTRKTINVSITPLLLVIKASEICSPMVGQFVVKNLAESGSIVIESCKSDRNQFRPSKFPKKTLQPGESLTISVTFLAHQVGSVIGTLTIQTSKGKLTLEVTGHAWYSTFSMEPRVGIKVRVGENYKTSFEIRNPFEHPLRVHEIYTNEGFLHLMLPKKCSSTSKDNESLWEIRPMSKKKVINLIFDSTSVGTHVGMVHMRTSAGNFIVPVEIHVVPLSLAVWPEMLDFGILTSPTSTKILDIMFLQGYFNLVSLIDARPQQSEPSLKIVIKKHSLAGLKTNAEYLLAQVTFSGKTEGDFQGKIILEANKTDSTLYVMQDLQYPLVHHLTLTNMFKVPIYIISVLIRGSFLECDFHGGETLLKPKQSSSTIRISLTNTSDPFIGELVVFTSLMTFRIPLPVYHGKLDLSESDRNDGFGVIAINQTSRKVIKIYNRNPAPITVLEVQVDQHPSYELSIETSDYIESPTCLYFANMSEYGKKGSKSNNGNLMFSVERADYIQIHVSVYSKAVESVHGSLILRTKYEVLNISLDYRSIEGNIYIYPNPLYFETCSSSQIRTQTLVAVNTFPSTVRILSAEASDPRLELTVRESNLEPSLPMISGFVILDVDNSLWGDTYLMWANRKILFASRGSFVDDIDIAEHNWMHERWDEVVKTSGTELKMHITFNFNVSMKVKIPVIGSISLPDFLDRNIFFGTVYVGSWSTVNHSLENPSSLTTFFKVVLPNASIEPTAQGFDICQTERACFMESDFLIPATFMSGIVIGRRSGVNITNMIFAPKRAGKFKSKLYLRNNLTALVEFTLYGVAEEPSLVVTGEGSKACTLSRNVPASNCRFHLPCHDNQTSGTTESDGTSSFLRTFKISNPSRLPIVISSVSFDGVTCSSRGLSLQDCQGSKEVNQTHPLDMRIKGKLSYCEQPVLHTLVIHTHVGKFQFELLNREHATDLVMEDALKYLTSSPAHYSHCLIAGVSMSILILAFTFQVKHKSRLRGNPNLRQIKVPSIPADSRSYFYETELHIKFLQNRKRSVESPEVTIKAEEEKLPVPVGKMVGKGKAAKSGGPAGEGVYINGTPKGKLEEEEKGPLSAKSMDEDRGQEQADRLGPQQAEGRREKTEEGEGEGLQRGEQEEIKVPGKEEELAVPSEGYQIFIPKAVGLIPGAFGSLEEGKEKTESFGVLAPQEPLGGNGREMLNPDFPLDELQQEMFASQDFEDGDMGPQGVMWEPMAPPTTSLLPDANAS</sequence>
<keyword evidence="7" id="KW-1185">Reference proteome</keyword>